<evidence type="ECO:0000256" key="1">
    <source>
        <dbReference type="SAM" id="SignalP"/>
    </source>
</evidence>
<feature type="chain" id="PRO_5020955004" description="PKD domain-containing protein" evidence="1">
    <location>
        <begin position="27"/>
        <end position="294"/>
    </location>
</feature>
<sequence length="294" mass="31554">MKNLKLTTAIIFSVALALSVFTSCQPDDVNTGNGIVGTDLDPSFTITPVENVTNRYTLEAKTITDVTSDWWDIGDGSDVYHGYTKEQIFLPDAGTYTITHFTVSKGGIKTSSSQDLIVEVSDPVAGNLVKGGKFSNSDDYSQWTKLELSADADWVFNIGSATVHSNGGWAQEGIYQAMEVVANKTYSLDMLVKSTGSFTDTWFEVYVGTTVPVIGKDYGDNRIMGLSTWDGCGTAPFSGKLSQVGCIKNSKTNTINNTVTFDTSGTVYLVIRSGGNGFDPAGITISNVELRGTN</sequence>
<name>A0A4R1RLL0_9FLAO</name>
<gene>
    <name evidence="2" type="ORF">EV196_103359</name>
</gene>
<accession>A0A4R1RLL0</accession>
<keyword evidence="1" id="KW-0732">Signal</keyword>
<keyword evidence="3" id="KW-1185">Reference proteome</keyword>
<dbReference type="OrthoDB" id="1150003at2"/>
<evidence type="ECO:0008006" key="4">
    <source>
        <dbReference type="Google" id="ProtNLM"/>
    </source>
</evidence>
<reference evidence="2 3" key="1">
    <citation type="submission" date="2019-03" db="EMBL/GenBank/DDBJ databases">
        <title>Genomic Encyclopedia of Type Strains, Phase IV (KMG-IV): sequencing the most valuable type-strain genomes for metagenomic binning, comparative biology and taxonomic classification.</title>
        <authorList>
            <person name="Goeker M."/>
        </authorList>
    </citation>
    <scope>NUCLEOTIDE SEQUENCE [LARGE SCALE GENOMIC DNA]</scope>
    <source>
        <strain evidence="2 3">DSM 18792</strain>
    </source>
</reference>
<evidence type="ECO:0000313" key="2">
    <source>
        <dbReference type="EMBL" id="TCL66939.1"/>
    </source>
</evidence>
<dbReference type="Proteomes" id="UP000295455">
    <property type="component" value="Unassembled WGS sequence"/>
</dbReference>
<comment type="caution">
    <text evidence="2">The sequence shown here is derived from an EMBL/GenBank/DDBJ whole genome shotgun (WGS) entry which is preliminary data.</text>
</comment>
<organism evidence="2 3">
    <name type="scientific">Mariniflexile fucanivorans</name>
    <dbReference type="NCBI Taxonomy" id="264023"/>
    <lineage>
        <taxon>Bacteria</taxon>
        <taxon>Pseudomonadati</taxon>
        <taxon>Bacteroidota</taxon>
        <taxon>Flavobacteriia</taxon>
        <taxon>Flavobacteriales</taxon>
        <taxon>Flavobacteriaceae</taxon>
        <taxon>Mariniflexile</taxon>
    </lineage>
</organism>
<proteinExistence type="predicted"/>
<dbReference type="PROSITE" id="PS51257">
    <property type="entry name" value="PROKAR_LIPOPROTEIN"/>
    <property type="match status" value="1"/>
</dbReference>
<dbReference type="AlphaFoldDB" id="A0A4R1RLL0"/>
<protein>
    <recommendedName>
        <fullName evidence="4">PKD domain-containing protein</fullName>
    </recommendedName>
</protein>
<evidence type="ECO:0000313" key="3">
    <source>
        <dbReference type="Proteomes" id="UP000295455"/>
    </source>
</evidence>
<dbReference type="EMBL" id="SLUP01000003">
    <property type="protein sequence ID" value="TCL66939.1"/>
    <property type="molecule type" value="Genomic_DNA"/>
</dbReference>
<dbReference type="RefSeq" id="WP_132217286.1">
    <property type="nucleotide sequence ID" value="NZ_OX156936.1"/>
</dbReference>
<feature type="signal peptide" evidence="1">
    <location>
        <begin position="1"/>
        <end position="26"/>
    </location>
</feature>